<evidence type="ECO:0000313" key="3">
    <source>
        <dbReference type="Proteomes" id="UP000198406"/>
    </source>
</evidence>
<dbReference type="Proteomes" id="UP000198406">
    <property type="component" value="Unassembled WGS sequence"/>
</dbReference>
<protein>
    <submittedName>
        <fullName evidence="2">Uncharacterized protein</fullName>
    </submittedName>
</protein>
<dbReference type="AlphaFoldDB" id="A0A1Z5KAG5"/>
<keyword evidence="3" id="KW-1185">Reference proteome</keyword>
<keyword evidence="1" id="KW-0812">Transmembrane</keyword>
<feature type="transmembrane region" description="Helical" evidence="1">
    <location>
        <begin position="12"/>
        <end position="31"/>
    </location>
</feature>
<keyword evidence="1" id="KW-1133">Transmembrane helix</keyword>
<comment type="caution">
    <text evidence="2">The sequence shown here is derived from an EMBL/GenBank/DDBJ whole genome shotgun (WGS) entry which is preliminary data.</text>
</comment>
<sequence length="751" mass="85903">MKHSTRSISFQQLFTSFGVMILFCQVILLWFCHHIAHTWCTHDDLKIFRPKNLRPKKILPAIFPKKEQKETIVEPRVCMSPEKDVPWPLSGTCNKPLHGVSGISAESRSCGFCSSPYLQSIANQLEEYRDQCKDLVVYGVAFGAKYVGFINESATLSMDESVCAFHFVLEEEADTVGDLRSNEFVIRVDGSKMPYKDMRRNVKILKMSPLDLFPWAERVIWRDTKLLPKKILPRSYMDYFNRTVEHFNTCASLVSLPIHDSSMGNRWEDLDFPEYKGHCGAVVDAAIKRPTVSDGLETLVNQCQLTLQHYGHESLVDGKTFLDRSLIDSALMVWDMRTATCKKYIGDLGCSWLDEIHCFSDRDQVSFGRALDASGASVSKELPNGDQLFFKDNRPTVHIARTDCHWYFQALDICYDPNYENLRVAVVIAGTHQRFMFSTALQHVLAPLVRQSHNVDLYLSLTTGKAKAYRFAGAFHPDPLLEGKNETELKETITREVQSVGANVQTLLVSEQIEIENDPLIFHMYKQFKKKLPNEHPLEYFPALDIRNDEVRARNKVGNHNFLRLFRAIENLWESAIERERAGGKQYDYVLFLRDDSYWFRDFHLNGVVALGGDIFIPACDARDPPLDPHEMCDHGMVARRGVADIFGRYFSTMFKLDLAGCAANLTESFTKQGKRGCNTEMILKWTADTYNVNVTRVGQGYMQFQRSARVETVNGTITECFHKFCQSRHDPLILGTKHADMQMCKSLETK</sequence>
<reference evidence="2 3" key="1">
    <citation type="journal article" date="2015" name="Plant Cell">
        <title>Oil accumulation by the oleaginous diatom Fistulifera solaris as revealed by the genome and transcriptome.</title>
        <authorList>
            <person name="Tanaka T."/>
            <person name="Maeda Y."/>
            <person name="Veluchamy A."/>
            <person name="Tanaka M."/>
            <person name="Abida H."/>
            <person name="Marechal E."/>
            <person name="Bowler C."/>
            <person name="Muto M."/>
            <person name="Sunaga Y."/>
            <person name="Tanaka M."/>
            <person name="Yoshino T."/>
            <person name="Taniguchi T."/>
            <person name="Fukuda Y."/>
            <person name="Nemoto M."/>
            <person name="Matsumoto M."/>
            <person name="Wong P.S."/>
            <person name="Aburatani S."/>
            <person name="Fujibuchi W."/>
        </authorList>
    </citation>
    <scope>NUCLEOTIDE SEQUENCE [LARGE SCALE GENOMIC DNA]</scope>
    <source>
        <strain evidence="2 3">JPCC DA0580</strain>
    </source>
</reference>
<gene>
    <name evidence="2" type="ORF">FisN_39Hh018</name>
</gene>
<accession>A0A1Z5KAG5</accession>
<evidence type="ECO:0000256" key="1">
    <source>
        <dbReference type="SAM" id="Phobius"/>
    </source>
</evidence>
<name>A0A1Z5KAG5_FISSO</name>
<dbReference type="OrthoDB" id="37140at2759"/>
<keyword evidence="1" id="KW-0472">Membrane</keyword>
<organism evidence="2 3">
    <name type="scientific">Fistulifera solaris</name>
    <name type="common">Oleaginous diatom</name>
    <dbReference type="NCBI Taxonomy" id="1519565"/>
    <lineage>
        <taxon>Eukaryota</taxon>
        <taxon>Sar</taxon>
        <taxon>Stramenopiles</taxon>
        <taxon>Ochrophyta</taxon>
        <taxon>Bacillariophyta</taxon>
        <taxon>Bacillariophyceae</taxon>
        <taxon>Bacillariophycidae</taxon>
        <taxon>Naviculales</taxon>
        <taxon>Naviculaceae</taxon>
        <taxon>Fistulifera</taxon>
    </lineage>
</organism>
<dbReference type="EMBL" id="BDSP01000198">
    <property type="protein sequence ID" value="GAX23186.1"/>
    <property type="molecule type" value="Genomic_DNA"/>
</dbReference>
<proteinExistence type="predicted"/>
<dbReference type="InParanoid" id="A0A1Z5KAG5"/>
<evidence type="ECO:0000313" key="2">
    <source>
        <dbReference type="EMBL" id="GAX23186.1"/>
    </source>
</evidence>